<name>U1GMW2_ENDPU</name>
<dbReference type="HOGENOM" id="CLU_035264_5_1_1"/>
<dbReference type="eggNOG" id="ENOG502SQ23">
    <property type="taxonomic scope" value="Eukaryota"/>
</dbReference>
<accession>U1GMW2</accession>
<dbReference type="EMBL" id="KE720962">
    <property type="protein sequence ID" value="ERF73241.1"/>
    <property type="molecule type" value="Genomic_DNA"/>
</dbReference>
<dbReference type="AlphaFoldDB" id="U1GMW2"/>
<protein>
    <recommendedName>
        <fullName evidence="1">Protein kinase domain-containing protein</fullName>
    </recommendedName>
</protein>
<dbReference type="OMA" id="CIWEDAK"/>
<dbReference type="InterPro" id="IPR000719">
    <property type="entry name" value="Prot_kinase_dom"/>
</dbReference>
<evidence type="ECO:0000313" key="3">
    <source>
        <dbReference type="Proteomes" id="UP000019373"/>
    </source>
</evidence>
<reference evidence="3" key="1">
    <citation type="journal article" date="2014" name="BMC Genomics">
        <title>Genome characteristics reveal the impact of lichenization on lichen-forming fungus Endocarpon pusillum Hedwig (Verrucariales, Ascomycota).</title>
        <authorList>
            <person name="Wang Y.-Y."/>
            <person name="Liu B."/>
            <person name="Zhang X.-Y."/>
            <person name="Zhou Q.-M."/>
            <person name="Zhang T."/>
            <person name="Li H."/>
            <person name="Yu Y.-F."/>
            <person name="Zhang X.-L."/>
            <person name="Hao X.-Y."/>
            <person name="Wang M."/>
            <person name="Wang L."/>
            <person name="Wei J.-C."/>
        </authorList>
    </citation>
    <scope>NUCLEOTIDE SEQUENCE [LARGE SCALE GENOMIC DNA]</scope>
    <source>
        <strain evidence="3">Z07020 / HMAS-L-300199</strain>
    </source>
</reference>
<dbReference type="GO" id="GO:0005524">
    <property type="term" value="F:ATP binding"/>
    <property type="evidence" value="ECO:0007669"/>
    <property type="project" value="InterPro"/>
</dbReference>
<dbReference type="Pfam" id="PF00069">
    <property type="entry name" value="Pkinase"/>
    <property type="match status" value="1"/>
</dbReference>
<sequence length="99" mass="11332">MDRPERIPPNLGSLNLDSVAKLRRKKWARQIRSIVQQLHDIGVVWGDAKPGNILIDKKDDAWIVDFGGSWTEGWVDPELAESMKVDLQALKRIIEFLKV</sequence>
<dbReference type="Proteomes" id="UP000019373">
    <property type="component" value="Unassembled WGS sequence"/>
</dbReference>
<feature type="domain" description="Protein kinase" evidence="1">
    <location>
        <begin position="1"/>
        <end position="99"/>
    </location>
</feature>
<dbReference type="SUPFAM" id="SSF56112">
    <property type="entry name" value="Protein kinase-like (PK-like)"/>
    <property type="match status" value="1"/>
</dbReference>
<dbReference type="InterPro" id="IPR011009">
    <property type="entry name" value="Kinase-like_dom_sf"/>
</dbReference>
<evidence type="ECO:0000313" key="2">
    <source>
        <dbReference type="EMBL" id="ERF73241.1"/>
    </source>
</evidence>
<keyword evidence="3" id="KW-1185">Reference proteome</keyword>
<dbReference type="PROSITE" id="PS50011">
    <property type="entry name" value="PROTEIN_KINASE_DOM"/>
    <property type="match status" value="1"/>
</dbReference>
<organism evidence="2 3">
    <name type="scientific">Endocarpon pusillum (strain Z07020 / HMAS-L-300199)</name>
    <name type="common">Lichen-forming fungus</name>
    <dbReference type="NCBI Taxonomy" id="1263415"/>
    <lineage>
        <taxon>Eukaryota</taxon>
        <taxon>Fungi</taxon>
        <taxon>Dikarya</taxon>
        <taxon>Ascomycota</taxon>
        <taxon>Pezizomycotina</taxon>
        <taxon>Eurotiomycetes</taxon>
        <taxon>Chaetothyriomycetidae</taxon>
        <taxon>Verrucariales</taxon>
        <taxon>Verrucariaceae</taxon>
        <taxon>Endocarpon</taxon>
    </lineage>
</organism>
<dbReference type="OrthoDB" id="4062651at2759"/>
<dbReference type="Gene3D" id="1.10.510.10">
    <property type="entry name" value="Transferase(Phosphotransferase) domain 1"/>
    <property type="match status" value="1"/>
</dbReference>
<dbReference type="RefSeq" id="XP_007801108.1">
    <property type="nucleotide sequence ID" value="XM_007802917.1"/>
</dbReference>
<dbReference type="GO" id="GO:0004672">
    <property type="term" value="F:protein kinase activity"/>
    <property type="evidence" value="ECO:0007669"/>
    <property type="project" value="InterPro"/>
</dbReference>
<evidence type="ECO:0000259" key="1">
    <source>
        <dbReference type="PROSITE" id="PS50011"/>
    </source>
</evidence>
<dbReference type="GeneID" id="19243635"/>
<proteinExistence type="predicted"/>
<gene>
    <name evidence="2" type="ORF">EPUS_08792</name>
</gene>